<dbReference type="SUPFAM" id="SSF90123">
    <property type="entry name" value="ABC transporter transmembrane region"/>
    <property type="match status" value="1"/>
</dbReference>
<dbReference type="GO" id="GO:0006508">
    <property type="term" value="P:proteolysis"/>
    <property type="evidence" value="ECO:0007669"/>
    <property type="project" value="InterPro"/>
</dbReference>
<keyword evidence="13" id="KW-1185">Reference proteome</keyword>
<evidence type="ECO:0000256" key="6">
    <source>
        <dbReference type="ARBA" id="ARBA00022989"/>
    </source>
</evidence>
<dbReference type="InterPro" id="IPR017871">
    <property type="entry name" value="ABC_transporter-like_CS"/>
</dbReference>
<keyword evidence="4" id="KW-0378">Hydrolase</keyword>
<gene>
    <name evidence="12" type="ORF">EQG79_26585</name>
</gene>
<keyword evidence="7 8" id="KW-0472">Membrane</keyword>
<accession>A0A4V1RVJ1</accession>
<keyword evidence="5" id="KW-0067">ATP-binding</keyword>
<feature type="transmembrane region" description="Helical" evidence="8">
    <location>
        <begin position="209"/>
        <end position="230"/>
    </location>
</feature>
<protein>
    <submittedName>
        <fullName evidence="12">Peptidase domain-containing ABC transporter</fullName>
    </submittedName>
</protein>
<dbReference type="Gene3D" id="3.90.70.10">
    <property type="entry name" value="Cysteine proteinases"/>
    <property type="match status" value="1"/>
</dbReference>
<comment type="subcellular location">
    <subcellularLocation>
        <location evidence="1">Cell membrane</location>
        <topology evidence="1">Multi-pass membrane protein</topology>
    </subcellularLocation>
</comment>
<name>A0A4V1RVJ1_9BACT</name>
<dbReference type="GO" id="GO:0005886">
    <property type="term" value="C:plasma membrane"/>
    <property type="evidence" value="ECO:0007669"/>
    <property type="project" value="UniProtKB-SubCell"/>
</dbReference>
<dbReference type="RefSeq" id="WP_129605730.1">
    <property type="nucleotide sequence ID" value="NZ_SBLB01000010.1"/>
</dbReference>
<evidence type="ECO:0000256" key="7">
    <source>
        <dbReference type="ARBA" id="ARBA00023136"/>
    </source>
</evidence>
<dbReference type="PROSITE" id="PS00211">
    <property type="entry name" value="ABC_TRANSPORTER_1"/>
    <property type="match status" value="1"/>
</dbReference>
<dbReference type="InterPro" id="IPR011527">
    <property type="entry name" value="ABC1_TM_dom"/>
</dbReference>
<evidence type="ECO:0000313" key="12">
    <source>
        <dbReference type="EMBL" id="RYC66948.1"/>
    </source>
</evidence>
<dbReference type="InterPro" id="IPR005074">
    <property type="entry name" value="Peptidase_C39"/>
</dbReference>
<keyword evidence="6 8" id="KW-1133">Transmembrane helix</keyword>
<dbReference type="GO" id="GO:0005524">
    <property type="term" value="F:ATP binding"/>
    <property type="evidence" value="ECO:0007669"/>
    <property type="project" value="UniProtKB-KW"/>
</dbReference>
<dbReference type="AlphaFoldDB" id="A0A4V1RVJ1"/>
<dbReference type="Proteomes" id="UP000290407">
    <property type="component" value="Unassembled WGS sequence"/>
</dbReference>
<feature type="domain" description="ABC transporter" evidence="9">
    <location>
        <begin position="492"/>
        <end position="728"/>
    </location>
</feature>
<dbReference type="FunFam" id="3.40.50.300:FF:000218">
    <property type="entry name" value="Multidrug ABC transporter ATP-binding protein"/>
    <property type="match status" value="1"/>
</dbReference>
<dbReference type="EMBL" id="SBLB01000010">
    <property type="protein sequence ID" value="RYC66948.1"/>
    <property type="molecule type" value="Genomic_DNA"/>
</dbReference>
<feature type="transmembrane region" description="Helical" evidence="8">
    <location>
        <begin position="311"/>
        <end position="333"/>
    </location>
</feature>
<dbReference type="GO" id="GO:0008233">
    <property type="term" value="F:peptidase activity"/>
    <property type="evidence" value="ECO:0007669"/>
    <property type="project" value="InterPro"/>
</dbReference>
<reference evidence="12 13" key="1">
    <citation type="submission" date="2019-01" db="EMBL/GenBank/DDBJ databases">
        <title>Spirosoma flava sp. nov., a propanil-degrading bacterium isolated from herbicide-contaminated soil.</title>
        <authorList>
            <person name="Zhang L."/>
            <person name="Jiang J.-D."/>
        </authorList>
    </citation>
    <scope>NUCLEOTIDE SEQUENCE [LARGE SCALE GENOMIC DNA]</scope>
    <source>
        <strain evidence="12 13">TY50</strain>
    </source>
</reference>
<evidence type="ECO:0000313" key="13">
    <source>
        <dbReference type="Proteomes" id="UP000290407"/>
    </source>
</evidence>
<sequence>MQYLAPHDQQDCGLTCLRMVANYYGRLYSNFHLRKISYVGRQGVSLYNLGKAAEHLGFKTIIGELSLTFLTTKAKLPCILFWDKSHFVVLYKISSNIKRKKTFHIADPGRGKIKLDEDIFTKYWLAGEKKGFALFLEPTQLFYDYSTETETSNNKRSIFHFFKQYFFKYRKNYFQVILSMLFAAGVSLIPPFLTQSIVDYGIANKDTNFIILISAFQIILFVSGVISDIIRSHLLLHIGARINSSILSDFLIKMMKLPLSFFEAKASGDIMQRMNDHQRIENFVTSTLLTTIFSFVNMGVFLFILNKYDPAFMIIFVIGSVASICWTLLFMNWRKSIDYKRFRELSNSGDKLFELVNGISEIKLNNFENYKQWEWQEIQVKLFKINISNMSLEQYQKIGANFIDQVKIIIITFVAAQAVMSQEITLGVMLSISYIIGQLNIPVKQMADFFNGAQNASVGLERMNEVFVEEEEEKRHILDNSDNPINFSEFSINIKDLNFQYEGPDSTYVLKNVSFKIPKGKVTAIVGSSGSGKTTLLKLLLKFFDPTSGKIQLGKLDLANISPKDWRAKCGAVLQEGYIFSDTIKQNIIMGDEYYDIDRLVNAVEMANIGDFISQLPLHFETKIGPLGMGLSVGQKQRVLIARAIYKNPEFLFFDEATSALDAKNEYVIMENLNRFFQDKTVVVVAHRLSTVKNASQIVVLEEGEVVEIGTHYELINNEGTYFNLVKNQLELGG</sequence>
<dbReference type="InterPro" id="IPR039421">
    <property type="entry name" value="Type_1_exporter"/>
</dbReference>
<dbReference type="SMART" id="SM00382">
    <property type="entry name" value="AAA"/>
    <property type="match status" value="1"/>
</dbReference>
<dbReference type="SUPFAM" id="SSF52540">
    <property type="entry name" value="P-loop containing nucleoside triphosphate hydrolases"/>
    <property type="match status" value="1"/>
</dbReference>
<dbReference type="Pfam" id="PF03412">
    <property type="entry name" value="Peptidase_C39"/>
    <property type="match status" value="1"/>
</dbReference>
<comment type="caution">
    <text evidence="12">The sequence shown here is derived from an EMBL/GenBank/DDBJ whole genome shotgun (WGS) entry which is preliminary data.</text>
</comment>
<evidence type="ECO:0000256" key="2">
    <source>
        <dbReference type="ARBA" id="ARBA00022692"/>
    </source>
</evidence>
<keyword evidence="3" id="KW-0547">Nucleotide-binding</keyword>
<evidence type="ECO:0000256" key="3">
    <source>
        <dbReference type="ARBA" id="ARBA00022741"/>
    </source>
</evidence>
<dbReference type="InterPro" id="IPR027417">
    <property type="entry name" value="P-loop_NTPase"/>
</dbReference>
<dbReference type="GO" id="GO:0016887">
    <property type="term" value="F:ATP hydrolysis activity"/>
    <property type="evidence" value="ECO:0007669"/>
    <property type="project" value="InterPro"/>
</dbReference>
<dbReference type="CDD" id="cd18571">
    <property type="entry name" value="ABC_6TM_peptidase_like"/>
    <property type="match status" value="1"/>
</dbReference>
<proteinExistence type="predicted"/>
<dbReference type="InterPro" id="IPR036640">
    <property type="entry name" value="ABC1_TM_sf"/>
</dbReference>
<dbReference type="PANTHER" id="PTHR43394:SF1">
    <property type="entry name" value="ATP-BINDING CASSETTE SUB-FAMILY B MEMBER 10, MITOCHONDRIAL"/>
    <property type="match status" value="1"/>
</dbReference>
<dbReference type="PROSITE" id="PS50929">
    <property type="entry name" value="ABC_TM1F"/>
    <property type="match status" value="1"/>
</dbReference>
<dbReference type="InterPro" id="IPR003439">
    <property type="entry name" value="ABC_transporter-like_ATP-bd"/>
</dbReference>
<organism evidence="12 13">
    <name type="scientific">Spirosoma sordidisoli</name>
    <dbReference type="NCBI Taxonomy" id="2502893"/>
    <lineage>
        <taxon>Bacteria</taxon>
        <taxon>Pseudomonadati</taxon>
        <taxon>Bacteroidota</taxon>
        <taxon>Cytophagia</taxon>
        <taxon>Cytophagales</taxon>
        <taxon>Cytophagaceae</taxon>
        <taxon>Spirosoma</taxon>
    </lineage>
</organism>
<dbReference type="PROSITE" id="PS50893">
    <property type="entry name" value="ABC_TRANSPORTER_2"/>
    <property type="match status" value="1"/>
</dbReference>
<dbReference type="Gene3D" id="3.40.50.300">
    <property type="entry name" value="P-loop containing nucleotide triphosphate hydrolases"/>
    <property type="match status" value="1"/>
</dbReference>
<dbReference type="GO" id="GO:0015421">
    <property type="term" value="F:ABC-type oligopeptide transporter activity"/>
    <property type="evidence" value="ECO:0007669"/>
    <property type="project" value="TreeGrafter"/>
</dbReference>
<evidence type="ECO:0000256" key="8">
    <source>
        <dbReference type="SAM" id="Phobius"/>
    </source>
</evidence>
<evidence type="ECO:0000256" key="4">
    <source>
        <dbReference type="ARBA" id="ARBA00022801"/>
    </source>
</evidence>
<evidence type="ECO:0000259" key="9">
    <source>
        <dbReference type="PROSITE" id="PS50893"/>
    </source>
</evidence>
<dbReference type="PANTHER" id="PTHR43394">
    <property type="entry name" value="ATP-DEPENDENT PERMEASE MDL1, MITOCHONDRIAL"/>
    <property type="match status" value="1"/>
</dbReference>
<dbReference type="PROSITE" id="PS50990">
    <property type="entry name" value="PEPTIDASE_C39"/>
    <property type="match status" value="1"/>
</dbReference>
<feature type="domain" description="Peptidase C39" evidence="11">
    <location>
        <begin position="6"/>
        <end position="131"/>
    </location>
</feature>
<dbReference type="InterPro" id="IPR003593">
    <property type="entry name" value="AAA+_ATPase"/>
</dbReference>
<feature type="transmembrane region" description="Helical" evidence="8">
    <location>
        <begin position="172"/>
        <end position="189"/>
    </location>
</feature>
<dbReference type="Pfam" id="PF00005">
    <property type="entry name" value="ABC_tran"/>
    <property type="match status" value="1"/>
</dbReference>
<keyword evidence="2 8" id="KW-0812">Transmembrane</keyword>
<evidence type="ECO:0000259" key="11">
    <source>
        <dbReference type="PROSITE" id="PS50990"/>
    </source>
</evidence>
<feature type="domain" description="ABC transmembrane type-1" evidence="10">
    <location>
        <begin position="176"/>
        <end position="455"/>
    </location>
</feature>
<evidence type="ECO:0000256" key="1">
    <source>
        <dbReference type="ARBA" id="ARBA00004651"/>
    </source>
</evidence>
<evidence type="ECO:0000259" key="10">
    <source>
        <dbReference type="PROSITE" id="PS50929"/>
    </source>
</evidence>
<dbReference type="Gene3D" id="1.20.1560.10">
    <property type="entry name" value="ABC transporter type 1, transmembrane domain"/>
    <property type="match status" value="1"/>
</dbReference>
<feature type="transmembrane region" description="Helical" evidence="8">
    <location>
        <begin position="283"/>
        <end position="305"/>
    </location>
</feature>
<evidence type="ECO:0000256" key="5">
    <source>
        <dbReference type="ARBA" id="ARBA00022840"/>
    </source>
</evidence>
<dbReference type="Pfam" id="PF00664">
    <property type="entry name" value="ABC_membrane"/>
    <property type="match status" value="1"/>
</dbReference>